<dbReference type="PROSITE" id="PS50932">
    <property type="entry name" value="HTH_LACI_2"/>
    <property type="match status" value="1"/>
</dbReference>
<dbReference type="InterPro" id="IPR010982">
    <property type="entry name" value="Lambda_DNA-bd_dom_sf"/>
</dbReference>
<dbReference type="Gene3D" id="1.10.260.40">
    <property type="entry name" value="lambda repressor-like DNA-binding domains"/>
    <property type="match status" value="1"/>
</dbReference>
<proteinExistence type="predicted"/>
<dbReference type="SMART" id="SM00354">
    <property type="entry name" value="HTH_LACI"/>
    <property type="match status" value="1"/>
</dbReference>
<dbReference type="InterPro" id="IPR000843">
    <property type="entry name" value="HTH_LacI"/>
</dbReference>
<evidence type="ECO:0000313" key="5">
    <source>
        <dbReference type="EMBL" id="MPM40404.1"/>
    </source>
</evidence>
<dbReference type="GO" id="GO:0003700">
    <property type="term" value="F:DNA-binding transcription factor activity"/>
    <property type="evidence" value="ECO:0007669"/>
    <property type="project" value="TreeGrafter"/>
</dbReference>
<dbReference type="SUPFAM" id="SSF53822">
    <property type="entry name" value="Periplasmic binding protein-like I"/>
    <property type="match status" value="1"/>
</dbReference>
<dbReference type="Pfam" id="PF00356">
    <property type="entry name" value="LacI"/>
    <property type="match status" value="1"/>
</dbReference>
<evidence type="ECO:0000259" key="4">
    <source>
        <dbReference type="PROSITE" id="PS50932"/>
    </source>
</evidence>
<dbReference type="Gene3D" id="3.40.50.2300">
    <property type="match status" value="2"/>
</dbReference>
<dbReference type="CDD" id="cd01392">
    <property type="entry name" value="HTH_LacI"/>
    <property type="match status" value="1"/>
</dbReference>
<keyword evidence="3" id="KW-0804">Transcription</keyword>
<organism evidence="5">
    <name type="scientific">bioreactor metagenome</name>
    <dbReference type="NCBI Taxonomy" id="1076179"/>
    <lineage>
        <taxon>unclassified sequences</taxon>
        <taxon>metagenomes</taxon>
        <taxon>ecological metagenomes</taxon>
    </lineage>
</organism>
<comment type="caution">
    <text evidence="5">The sequence shown here is derived from an EMBL/GenBank/DDBJ whole genome shotgun (WGS) entry which is preliminary data.</text>
</comment>
<evidence type="ECO:0000256" key="1">
    <source>
        <dbReference type="ARBA" id="ARBA00023015"/>
    </source>
</evidence>
<dbReference type="PROSITE" id="PS00356">
    <property type="entry name" value="HTH_LACI_1"/>
    <property type="match status" value="1"/>
</dbReference>
<dbReference type="SUPFAM" id="SSF47413">
    <property type="entry name" value="lambda repressor-like DNA-binding domains"/>
    <property type="match status" value="1"/>
</dbReference>
<reference evidence="5" key="1">
    <citation type="submission" date="2019-08" db="EMBL/GenBank/DDBJ databases">
        <authorList>
            <person name="Kucharzyk K."/>
            <person name="Murdoch R.W."/>
            <person name="Higgins S."/>
            <person name="Loffler F."/>
        </authorList>
    </citation>
    <scope>NUCLEOTIDE SEQUENCE</scope>
</reference>
<dbReference type="InterPro" id="IPR025997">
    <property type="entry name" value="SBP_2_dom"/>
</dbReference>
<protein>
    <submittedName>
        <fullName evidence="5">HTH-type transcriptional repressor PurR</fullName>
    </submittedName>
</protein>
<evidence type="ECO:0000256" key="3">
    <source>
        <dbReference type="ARBA" id="ARBA00023163"/>
    </source>
</evidence>
<dbReference type="AlphaFoldDB" id="A0A644ZS20"/>
<feature type="domain" description="HTH lacI-type" evidence="4">
    <location>
        <begin position="35"/>
        <end position="89"/>
    </location>
</feature>
<evidence type="ECO:0000256" key="2">
    <source>
        <dbReference type="ARBA" id="ARBA00023125"/>
    </source>
</evidence>
<keyword evidence="1" id="KW-0805">Transcription regulation</keyword>
<gene>
    <name evidence="5" type="primary">purR_34</name>
    <name evidence="5" type="ORF">SDC9_87044</name>
</gene>
<name>A0A644ZS20_9ZZZZ</name>
<dbReference type="GO" id="GO:0000976">
    <property type="term" value="F:transcription cis-regulatory region binding"/>
    <property type="evidence" value="ECO:0007669"/>
    <property type="project" value="TreeGrafter"/>
</dbReference>
<keyword evidence="2" id="KW-0238">DNA-binding</keyword>
<dbReference type="InterPro" id="IPR028082">
    <property type="entry name" value="Peripla_BP_I"/>
</dbReference>
<dbReference type="PANTHER" id="PTHR30146:SF144">
    <property type="entry name" value="LACI-FAMILY TRANSCRIPTION REGULATOR"/>
    <property type="match status" value="1"/>
</dbReference>
<dbReference type="EMBL" id="VSSQ01008988">
    <property type="protein sequence ID" value="MPM40404.1"/>
    <property type="molecule type" value="Genomic_DNA"/>
</dbReference>
<dbReference type="PANTHER" id="PTHR30146">
    <property type="entry name" value="LACI-RELATED TRANSCRIPTIONAL REPRESSOR"/>
    <property type="match status" value="1"/>
</dbReference>
<sequence length="378" mass="42463">MFTFPTIDISKEYGILAVTLNNFVCITFEGHNTSMTISEIAKLAEVSIGTVDRVLHNRGRVAPETIKKVMAIVDDYGYQPNTYARNLKLSKQYTIGVLLPQLHSEFGYWNLIYEGILKAAKELYPLAVRIDLAQFDRSQQGSLLKEGEALLKRKVDALLLAPVVPDDARLLVGKKHCVDYVFIDSPLPQTNPVSTVVQNPFRGGYLAGRMMHLLNPKGGALLTIQTYRSAYNSKERARGFSQYFADKGQYRSYELEIQANADIGQSLDAFYRVHQDLSGIFVVNDAIHRIADRVLLLGRKSQTTMIGYDLVEPNRKAMLAGSVDCLISQRPEYQGYTAVYQLYRKGLLSQEAEPTICVPIDVILPENLVDEQDWCPKS</sequence>
<dbReference type="Pfam" id="PF13407">
    <property type="entry name" value="Peripla_BP_4"/>
    <property type="match status" value="1"/>
</dbReference>
<accession>A0A644ZS20</accession>